<keyword evidence="2" id="KW-1003">Cell membrane</keyword>
<gene>
    <name evidence="8" type="ORF">ABXR19_10660</name>
</gene>
<feature type="transmembrane region" description="Helical" evidence="6">
    <location>
        <begin position="234"/>
        <end position="256"/>
    </location>
</feature>
<dbReference type="Proteomes" id="UP001549691">
    <property type="component" value="Unassembled WGS sequence"/>
</dbReference>
<comment type="subcellular location">
    <subcellularLocation>
        <location evidence="1">Cell membrane</location>
        <topology evidence="1">Multi-pass membrane protein</topology>
    </subcellularLocation>
</comment>
<organism evidence="8 9">
    <name type="scientific">Uliginosibacterium flavum</name>
    <dbReference type="NCBI Taxonomy" id="1396831"/>
    <lineage>
        <taxon>Bacteria</taxon>
        <taxon>Pseudomonadati</taxon>
        <taxon>Pseudomonadota</taxon>
        <taxon>Betaproteobacteria</taxon>
        <taxon>Rhodocyclales</taxon>
        <taxon>Zoogloeaceae</taxon>
        <taxon>Uliginosibacterium</taxon>
    </lineage>
</organism>
<accession>A0ABV2TL55</accession>
<dbReference type="PANTHER" id="PTHR30294">
    <property type="entry name" value="MEMBRANE COMPONENT OF ABC TRANSPORTER YHHJ-RELATED"/>
    <property type="match status" value="1"/>
</dbReference>
<feature type="transmembrane region" description="Helical" evidence="6">
    <location>
        <begin position="302"/>
        <end position="324"/>
    </location>
</feature>
<dbReference type="InterPro" id="IPR051449">
    <property type="entry name" value="ABC-2_transporter_component"/>
</dbReference>
<keyword evidence="9" id="KW-1185">Reference proteome</keyword>
<evidence type="ECO:0000256" key="2">
    <source>
        <dbReference type="ARBA" id="ARBA00022475"/>
    </source>
</evidence>
<reference evidence="8 9" key="1">
    <citation type="submission" date="2024-07" db="EMBL/GenBank/DDBJ databases">
        <title>Uliginosibacterium flavum JJ3220;KACC:17644.</title>
        <authorList>
            <person name="Kim M.K."/>
        </authorList>
    </citation>
    <scope>NUCLEOTIDE SEQUENCE [LARGE SCALE GENOMIC DNA]</scope>
    <source>
        <strain evidence="8 9">KACC:17644</strain>
    </source>
</reference>
<feature type="transmembrane region" description="Helical" evidence="6">
    <location>
        <begin position="361"/>
        <end position="380"/>
    </location>
</feature>
<feature type="domain" description="ABC-2 type transporter transmembrane" evidence="7">
    <location>
        <begin position="24"/>
        <end position="376"/>
    </location>
</feature>
<evidence type="ECO:0000259" key="7">
    <source>
        <dbReference type="Pfam" id="PF12698"/>
    </source>
</evidence>
<dbReference type="RefSeq" id="WP_354601110.1">
    <property type="nucleotide sequence ID" value="NZ_JBEWZI010000010.1"/>
</dbReference>
<sequence>MMLAALIRKEILALLRDPHGLAALFVMPVLFIVIMSLALKDYYSPSTKSLAYAIVNLDAGPQAQTLASQWRTQHGSPATLPADWRAALLSGHLQYVLEIAPDFSTAISAMSTPPGVKAHLLAEPGLEHAALRSIEAELAASTGELRADALQERFMGLTSAGGNSIRKLVSAERVAASVRPTAVQQNVPAWLVFGMFFVITAIASLFVQEARDGTLARLHTIGVPRNIQILSKALPYLAVNGLQAALMLAVGVWLMPLLGGDRLQLAGIHWPALLLMLASISAAAIGFALALACLVRTHAQAAALGAMCNILMAAIGGIMVPAFVMPPVMQAAAAFSPMNWGLEGLLQVLLRDGGIAAVLPYAARLVGFAALMWLAATLLFQRRMK</sequence>
<dbReference type="EMBL" id="JBEWZI010000010">
    <property type="protein sequence ID" value="MET7014649.1"/>
    <property type="molecule type" value="Genomic_DNA"/>
</dbReference>
<evidence type="ECO:0000256" key="5">
    <source>
        <dbReference type="ARBA" id="ARBA00023136"/>
    </source>
</evidence>
<evidence type="ECO:0000256" key="1">
    <source>
        <dbReference type="ARBA" id="ARBA00004651"/>
    </source>
</evidence>
<protein>
    <submittedName>
        <fullName evidence="8">ABC transporter permease</fullName>
    </submittedName>
</protein>
<dbReference type="PANTHER" id="PTHR30294:SF38">
    <property type="entry name" value="TRANSPORT PERMEASE PROTEIN"/>
    <property type="match status" value="1"/>
</dbReference>
<comment type="caution">
    <text evidence="8">The sequence shown here is derived from an EMBL/GenBank/DDBJ whole genome shotgun (WGS) entry which is preliminary data.</text>
</comment>
<evidence type="ECO:0000313" key="9">
    <source>
        <dbReference type="Proteomes" id="UP001549691"/>
    </source>
</evidence>
<keyword evidence="3 6" id="KW-0812">Transmembrane</keyword>
<feature type="transmembrane region" description="Helical" evidence="6">
    <location>
        <begin position="187"/>
        <end position="207"/>
    </location>
</feature>
<evidence type="ECO:0000256" key="6">
    <source>
        <dbReference type="SAM" id="Phobius"/>
    </source>
</evidence>
<name>A0ABV2TL55_9RHOO</name>
<dbReference type="InterPro" id="IPR013525">
    <property type="entry name" value="ABC2_TM"/>
</dbReference>
<feature type="transmembrane region" description="Helical" evidence="6">
    <location>
        <begin position="21"/>
        <end position="39"/>
    </location>
</feature>
<evidence type="ECO:0000313" key="8">
    <source>
        <dbReference type="EMBL" id="MET7014649.1"/>
    </source>
</evidence>
<evidence type="ECO:0000256" key="3">
    <source>
        <dbReference type="ARBA" id="ARBA00022692"/>
    </source>
</evidence>
<evidence type="ECO:0000256" key="4">
    <source>
        <dbReference type="ARBA" id="ARBA00022989"/>
    </source>
</evidence>
<keyword evidence="4 6" id="KW-1133">Transmembrane helix</keyword>
<keyword evidence="5 6" id="KW-0472">Membrane</keyword>
<dbReference type="Pfam" id="PF12698">
    <property type="entry name" value="ABC2_membrane_3"/>
    <property type="match status" value="1"/>
</dbReference>
<feature type="transmembrane region" description="Helical" evidence="6">
    <location>
        <begin position="268"/>
        <end position="295"/>
    </location>
</feature>
<proteinExistence type="predicted"/>